<reference evidence="2" key="1">
    <citation type="submission" date="2022-09" db="EMBL/GenBank/DDBJ databases">
        <title>Fusarium specimens isolated from Avocado Roots.</title>
        <authorList>
            <person name="Stajich J."/>
            <person name="Roper C."/>
            <person name="Heimlech-Rivalta G."/>
        </authorList>
    </citation>
    <scope>NUCLEOTIDE SEQUENCE</scope>
    <source>
        <strain evidence="2">CF00136</strain>
    </source>
</reference>
<comment type="caution">
    <text evidence="2">The sequence shown here is derived from an EMBL/GenBank/DDBJ whole genome shotgun (WGS) entry which is preliminary data.</text>
</comment>
<feature type="region of interest" description="Disordered" evidence="1">
    <location>
        <begin position="179"/>
        <end position="257"/>
    </location>
</feature>
<dbReference type="Proteomes" id="UP001152049">
    <property type="component" value="Unassembled WGS sequence"/>
</dbReference>
<sequence>MISELDDFIAARREKAALLSSKSSSLTNFLNEQQEADTQQTNHRSGCTLERVQEMLIFNPSYLIDRWVAESDSASVPTPSTKSHRDSAHSLSPGARSQMLQDYPALLLYATSELPSHIRLAGTGIGQFQVETIVTKLQEKCNWDRLTALKEDMRSEVDAIDWIERQKVDSAQEEIRRAERRARSRRRKKVVASAQQSEAPKNRDISPERLSNLILTMERPEAAAEQTQFWRRPRNRSRRPRRPRSIASFSSASSYGR</sequence>
<dbReference type="OrthoDB" id="7464126at2759"/>
<dbReference type="AlphaFoldDB" id="A0A9W8RLZ8"/>
<feature type="region of interest" description="Disordered" evidence="1">
    <location>
        <begin position="74"/>
        <end position="95"/>
    </location>
</feature>
<feature type="compositionally biased region" description="Basic residues" evidence="1">
    <location>
        <begin position="231"/>
        <end position="244"/>
    </location>
</feature>
<gene>
    <name evidence="2" type="ORF">NW762_014288</name>
</gene>
<name>A0A9W8RLZ8_9HYPO</name>
<proteinExistence type="predicted"/>
<evidence type="ECO:0000313" key="3">
    <source>
        <dbReference type="Proteomes" id="UP001152049"/>
    </source>
</evidence>
<protein>
    <submittedName>
        <fullName evidence="2">Uncharacterized protein</fullName>
    </submittedName>
</protein>
<evidence type="ECO:0000313" key="2">
    <source>
        <dbReference type="EMBL" id="KAJ4245077.1"/>
    </source>
</evidence>
<feature type="compositionally biased region" description="Low complexity" evidence="1">
    <location>
        <begin position="245"/>
        <end position="257"/>
    </location>
</feature>
<accession>A0A9W8RLZ8</accession>
<evidence type="ECO:0000256" key="1">
    <source>
        <dbReference type="SAM" id="MobiDB-lite"/>
    </source>
</evidence>
<dbReference type="EMBL" id="JAOQAZ010000048">
    <property type="protein sequence ID" value="KAJ4245077.1"/>
    <property type="molecule type" value="Genomic_DNA"/>
</dbReference>
<organism evidence="2 3">
    <name type="scientific">Fusarium torreyae</name>
    <dbReference type="NCBI Taxonomy" id="1237075"/>
    <lineage>
        <taxon>Eukaryota</taxon>
        <taxon>Fungi</taxon>
        <taxon>Dikarya</taxon>
        <taxon>Ascomycota</taxon>
        <taxon>Pezizomycotina</taxon>
        <taxon>Sordariomycetes</taxon>
        <taxon>Hypocreomycetidae</taxon>
        <taxon>Hypocreales</taxon>
        <taxon>Nectriaceae</taxon>
        <taxon>Fusarium</taxon>
    </lineage>
</organism>
<keyword evidence="3" id="KW-1185">Reference proteome</keyword>
<feature type="compositionally biased region" description="Basic residues" evidence="1">
    <location>
        <begin position="179"/>
        <end position="190"/>
    </location>
</feature>